<dbReference type="Proteomes" id="UP000214720">
    <property type="component" value="Unassembled WGS sequence"/>
</dbReference>
<accession>A0A226WPN0</accession>
<feature type="region of interest" description="Disordered" evidence="1">
    <location>
        <begin position="1"/>
        <end position="38"/>
    </location>
</feature>
<organism evidence="2 3">
    <name type="scientific">Caballeronia sordidicola</name>
    <name type="common">Burkholderia sordidicola</name>
    <dbReference type="NCBI Taxonomy" id="196367"/>
    <lineage>
        <taxon>Bacteria</taxon>
        <taxon>Pseudomonadati</taxon>
        <taxon>Pseudomonadota</taxon>
        <taxon>Betaproteobacteria</taxon>
        <taxon>Burkholderiales</taxon>
        <taxon>Burkholderiaceae</taxon>
        <taxon>Caballeronia</taxon>
    </lineage>
</organism>
<comment type="caution">
    <text evidence="2">The sequence shown here is derived from an EMBL/GenBank/DDBJ whole genome shotgun (WGS) entry which is preliminary data.</text>
</comment>
<gene>
    <name evidence="2" type="ORF">BSU04_38060</name>
</gene>
<proteinExistence type="predicted"/>
<reference evidence="3" key="1">
    <citation type="submission" date="2017-01" db="EMBL/GenBank/DDBJ databases">
        <title>Genome Analysis of Deinococcus marmoris KOPRI26562.</title>
        <authorList>
            <person name="Kim J.H."/>
            <person name="Oh H.-M."/>
        </authorList>
    </citation>
    <scope>NUCLEOTIDE SEQUENCE [LARGE SCALE GENOMIC DNA]</scope>
    <source>
        <strain evidence="3">PAMC 26633</strain>
    </source>
</reference>
<dbReference type="EMBL" id="MTHB01000256">
    <property type="protein sequence ID" value="OXC73151.1"/>
    <property type="molecule type" value="Genomic_DNA"/>
</dbReference>
<dbReference type="AlphaFoldDB" id="A0A226WPN0"/>
<evidence type="ECO:0000313" key="2">
    <source>
        <dbReference type="EMBL" id="OXC73151.1"/>
    </source>
</evidence>
<name>A0A226WPN0_CABSO</name>
<sequence length="38" mass="4142">MSLAASEQQGAAMEAVRRENGIGRVASARRPNKFRPEV</sequence>
<evidence type="ECO:0000256" key="1">
    <source>
        <dbReference type="SAM" id="MobiDB-lite"/>
    </source>
</evidence>
<evidence type="ECO:0000313" key="3">
    <source>
        <dbReference type="Proteomes" id="UP000214720"/>
    </source>
</evidence>
<protein>
    <submittedName>
        <fullName evidence="2">Uncharacterized protein</fullName>
    </submittedName>
</protein>